<sequence>MPILEPIETLTGRLLVATPVLTGTEFAQTVIYLCSYSAEDGAMGVIVNRRLTHPDVSELLRHLDVSPNPPKRLFGVGVGGPVEPGRGFVLHSPEEGGLGRGRVGNRLTVLPGEPPVAEVSASIDMIKELAAGRGPRQAMLLLGHASWAAGQLEEEILHGNAWYVVPADEGIVFGGDPSTKWQRALESVGLEPSSLTAAVGEA</sequence>
<evidence type="ECO:0000256" key="2">
    <source>
        <dbReference type="HAMAP-Rule" id="MF_00758"/>
    </source>
</evidence>
<proteinExistence type="inferred from homology"/>
<reference evidence="3 4" key="1">
    <citation type="journal article" date="2016" name="PLoS ONE">
        <title>Whole-Genome Sequence Analysis of Bombella intestini LMG 28161T, a Novel Acetic Acid Bacterium Isolated from the Crop of a Red-Tailed Bumble Bee, Bombus lapidarius.</title>
        <authorList>
            <person name="Li L."/>
            <person name="Illeghems K."/>
            <person name="Van Kerrebroeck S."/>
            <person name="Borremans W."/>
            <person name="Cleenwerck I."/>
            <person name="Smagghe G."/>
            <person name="De Vuyst L."/>
            <person name="Vandamme P."/>
        </authorList>
    </citation>
    <scope>NUCLEOTIDE SEQUENCE [LARGE SCALE GENOMIC DNA]</scope>
    <source>
        <strain evidence="3 4">R-52487</strain>
    </source>
</reference>
<dbReference type="Gene3D" id="3.40.1740.10">
    <property type="entry name" value="VC0467-like"/>
    <property type="match status" value="1"/>
</dbReference>
<dbReference type="InterPro" id="IPR003774">
    <property type="entry name" value="AlgH-like"/>
</dbReference>
<evidence type="ECO:0000256" key="1">
    <source>
        <dbReference type="ARBA" id="ARBA00009600"/>
    </source>
</evidence>
<keyword evidence="4" id="KW-1185">Reference proteome</keyword>
<dbReference type="SUPFAM" id="SSF143456">
    <property type="entry name" value="VC0467-like"/>
    <property type="match status" value="1"/>
</dbReference>
<dbReference type="Proteomes" id="UP000200980">
    <property type="component" value="Unassembled WGS sequence"/>
</dbReference>
<comment type="similarity">
    <text evidence="1 2">Belongs to the UPF0301 (AlgH) family.</text>
</comment>
<dbReference type="PANTHER" id="PTHR30327:SF1">
    <property type="entry name" value="UPF0301 PROTEIN YQGE"/>
    <property type="match status" value="1"/>
</dbReference>
<comment type="caution">
    <text evidence="3">The sequence shown here is derived from an EMBL/GenBank/DDBJ whole genome shotgun (WGS) entry which is preliminary data.</text>
</comment>
<dbReference type="RefSeq" id="WP_077396679.1">
    <property type="nucleotide sequence ID" value="NZ_JATM01000004.1"/>
</dbReference>
<dbReference type="GO" id="GO:0005829">
    <property type="term" value="C:cytosol"/>
    <property type="evidence" value="ECO:0007669"/>
    <property type="project" value="TreeGrafter"/>
</dbReference>
<evidence type="ECO:0000313" key="4">
    <source>
        <dbReference type="Proteomes" id="UP000200980"/>
    </source>
</evidence>
<gene>
    <name evidence="3" type="ORF">AL01_06720</name>
</gene>
<dbReference type="EMBL" id="JATM01000004">
    <property type="protein sequence ID" value="OOL17676.1"/>
    <property type="molecule type" value="Genomic_DNA"/>
</dbReference>
<accession>A0A1S8GP25</accession>
<dbReference type="AlphaFoldDB" id="A0A1S8GP25"/>
<name>A0A1S8GP25_9PROT</name>
<dbReference type="PANTHER" id="PTHR30327">
    <property type="entry name" value="UNCHARACTERIZED PROTEIN YQGE"/>
    <property type="match status" value="1"/>
</dbReference>
<dbReference type="STRING" id="1539051.AL01_06720"/>
<protein>
    <recommendedName>
        <fullName evidence="2">UPF0301 protein AL01_06720</fullName>
    </recommendedName>
</protein>
<dbReference type="HAMAP" id="MF_00758">
    <property type="entry name" value="UPF0301"/>
    <property type="match status" value="1"/>
</dbReference>
<dbReference type="Pfam" id="PF02622">
    <property type="entry name" value="DUF179"/>
    <property type="match status" value="1"/>
</dbReference>
<organism evidence="3 4">
    <name type="scientific">Bombella intestini</name>
    <dbReference type="NCBI Taxonomy" id="1539051"/>
    <lineage>
        <taxon>Bacteria</taxon>
        <taxon>Pseudomonadati</taxon>
        <taxon>Pseudomonadota</taxon>
        <taxon>Alphaproteobacteria</taxon>
        <taxon>Acetobacterales</taxon>
        <taxon>Acetobacteraceae</taxon>
        <taxon>Bombella</taxon>
    </lineage>
</organism>
<evidence type="ECO:0000313" key="3">
    <source>
        <dbReference type="EMBL" id="OOL17676.1"/>
    </source>
</evidence>
<dbReference type="OrthoDB" id="9807486at2"/>